<dbReference type="AlphaFoldDB" id="A0A699USF7"/>
<feature type="region of interest" description="Disordered" evidence="1">
    <location>
        <begin position="1"/>
        <end position="55"/>
    </location>
</feature>
<gene>
    <name evidence="2" type="ORF">Tci_896078</name>
</gene>
<organism evidence="2">
    <name type="scientific">Tanacetum cinerariifolium</name>
    <name type="common">Dalmatian daisy</name>
    <name type="synonym">Chrysanthemum cinerariifolium</name>
    <dbReference type="NCBI Taxonomy" id="118510"/>
    <lineage>
        <taxon>Eukaryota</taxon>
        <taxon>Viridiplantae</taxon>
        <taxon>Streptophyta</taxon>
        <taxon>Embryophyta</taxon>
        <taxon>Tracheophyta</taxon>
        <taxon>Spermatophyta</taxon>
        <taxon>Magnoliopsida</taxon>
        <taxon>eudicotyledons</taxon>
        <taxon>Gunneridae</taxon>
        <taxon>Pentapetalae</taxon>
        <taxon>asterids</taxon>
        <taxon>campanulids</taxon>
        <taxon>Asterales</taxon>
        <taxon>Asteraceae</taxon>
        <taxon>Asteroideae</taxon>
        <taxon>Anthemideae</taxon>
        <taxon>Anthemidinae</taxon>
        <taxon>Tanacetum</taxon>
    </lineage>
</organism>
<dbReference type="EMBL" id="BKCJ011349900">
    <property type="protein sequence ID" value="GFD24109.1"/>
    <property type="molecule type" value="Genomic_DNA"/>
</dbReference>
<comment type="caution">
    <text evidence="2">The sequence shown here is derived from an EMBL/GenBank/DDBJ whole genome shotgun (WGS) entry which is preliminary data.</text>
</comment>
<proteinExistence type="predicted"/>
<evidence type="ECO:0000256" key="1">
    <source>
        <dbReference type="SAM" id="MobiDB-lite"/>
    </source>
</evidence>
<name>A0A699USF7_TANCI</name>
<feature type="compositionally biased region" description="Acidic residues" evidence="1">
    <location>
        <begin position="1"/>
        <end position="52"/>
    </location>
</feature>
<evidence type="ECO:0000313" key="2">
    <source>
        <dbReference type="EMBL" id="GFD24109.1"/>
    </source>
</evidence>
<feature type="non-terminal residue" evidence="2">
    <location>
        <position position="110"/>
    </location>
</feature>
<reference evidence="2" key="1">
    <citation type="journal article" date="2019" name="Sci. Rep.">
        <title>Draft genome of Tanacetum cinerariifolium, the natural source of mosquito coil.</title>
        <authorList>
            <person name="Yamashiro T."/>
            <person name="Shiraishi A."/>
            <person name="Satake H."/>
            <person name="Nakayama K."/>
        </authorList>
    </citation>
    <scope>NUCLEOTIDE SEQUENCE</scope>
</reference>
<feature type="non-terminal residue" evidence="2">
    <location>
        <position position="1"/>
    </location>
</feature>
<protein>
    <submittedName>
        <fullName evidence="2">Uncharacterized protein</fullName>
    </submittedName>
</protein>
<sequence length="110" mass="13287">EDPEEEPEEDPQEDPEEEPEEDPQEEPKEEEEEPEEAQQIDWEEDEDEEPEEAPVMARVENIRLRRELEEAQMSNTLLRMGLRRTHRDLSEMTEWAYNFYVEMLRIGAVR</sequence>
<accession>A0A699USF7</accession>